<reference evidence="2" key="1">
    <citation type="journal article" date="2014" name="Int. J. Syst. Evol. Microbiol.">
        <title>Complete genome sequence of Corynebacterium casei LMG S-19264T (=DSM 44701T), isolated from a smear-ripened cheese.</title>
        <authorList>
            <consortium name="US DOE Joint Genome Institute (JGI-PGF)"/>
            <person name="Walter F."/>
            <person name="Albersmeier A."/>
            <person name="Kalinowski J."/>
            <person name="Ruckert C."/>
        </authorList>
    </citation>
    <scope>NUCLEOTIDE SEQUENCE</scope>
    <source>
        <strain evidence="2">KCTC 12711</strain>
    </source>
</reference>
<evidence type="ECO:0000313" key="3">
    <source>
        <dbReference type="Proteomes" id="UP000614811"/>
    </source>
</evidence>
<gene>
    <name evidence="2" type="ORF">GCM10008090_19980</name>
</gene>
<reference evidence="2" key="2">
    <citation type="submission" date="2020-09" db="EMBL/GenBank/DDBJ databases">
        <authorList>
            <person name="Sun Q."/>
            <person name="Kim S."/>
        </authorList>
    </citation>
    <scope>NUCLEOTIDE SEQUENCE</scope>
    <source>
        <strain evidence="2">KCTC 12711</strain>
    </source>
</reference>
<feature type="region of interest" description="Disordered" evidence="1">
    <location>
        <begin position="105"/>
        <end position="126"/>
    </location>
</feature>
<protein>
    <submittedName>
        <fullName evidence="2">Uncharacterized protein</fullName>
    </submittedName>
</protein>
<sequence>MAGDSVNQARIPVAVGSINFDGTIRSGYGISSVTHTADGSYTINCTGTINPQNPIIIVSPYTASPGTPKIVGYGVLSANSFTVTIQNTQGSGVDSAFAFTAYSAPSSKLKSSGNAEQGIDGPTDPK</sequence>
<evidence type="ECO:0000313" key="2">
    <source>
        <dbReference type="EMBL" id="GHA10390.1"/>
    </source>
</evidence>
<comment type="caution">
    <text evidence="2">The sequence shown here is derived from an EMBL/GenBank/DDBJ whole genome shotgun (WGS) entry which is preliminary data.</text>
</comment>
<dbReference type="Proteomes" id="UP000614811">
    <property type="component" value="Unassembled WGS sequence"/>
</dbReference>
<dbReference type="EMBL" id="BMXA01000003">
    <property type="protein sequence ID" value="GHA10390.1"/>
    <property type="molecule type" value="Genomic_DNA"/>
</dbReference>
<name>A0A918RTG9_9GAMM</name>
<accession>A0A918RTG9</accession>
<proteinExistence type="predicted"/>
<evidence type="ECO:0000256" key="1">
    <source>
        <dbReference type="SAM" id="MobiDB-lite"/>
    </source>
</evidence>
<dbReference type="RefSeq" id="WP_229794238.1">
    <property type="nucleotide sequence ID" value="NZ_BMXA01000003.1"/>
</dbReference>
<organism evidence="2 3">
    <name type="scientific">Arenicella chitinivorans</name>
    <dbReference type="NCBI Taxonomy" id="1329800"/>
    <lineage>
        <taxon>Bacteria</taxon>
        <taxon>Pseudomonadati</taxon>
        <taxon>Pseudomonadota</taxon>
        <taxon>Gammaproteobacteria</taxon>
        <taxon>Arenicellales</taxon>
        <taxon>Arenicellaceae</taxon>
        <taxon>Arenicella</taxon>
    </lineage>
</organism>
<dbReference type="AlphaFoldDB" id="A0A918RTG9"/>
<keyword evidence="3" id="KW-1185">Reference proteome</keyword>
<feature type="compositionally biased region" description="Polar residues" evidence="1">
    <location>
        <begin position="105"/>
        <end position="115"/>
    </location>
</feature>